<proteinExistence type="predicted"/>
<dbReference type="Gene3D" id="3.20.20.70">
    <property type="entry name" value="Aldolase class I"/>
    <property type="match status" value="1"/>
</dbReference>
<dbReference type="AlphaFoldDB" id="A0A7I8ZAU0"/>
<reference evidence="1" key="1">
    <citation type="submission" date="2020-09" db="EMBL/GenBank/DDBJ databases">
        <authorList>
            <person name="Page A."/>
            <person name="Bastkowski S."/>
        </authorList>
    </citation>
    <scope>NUCLEOTIDE SEQUENCE</scope>
    <source>
        <strain evidence="1">L6_E562_ETEC</strain>
    </source>
</reference>
<dbReference type="InterPro" id="IPR012062">
    <property type="entry name" value="GatZ/KbaZ-like"/>
</dbReference>
<evidence type="ECO:0000313" key="1">
    <source>
        <dbReference type="EMBL" id="CAD6003448.1"/>
    </source>
</evidence>
<dbReference type="GO" id="GO:0005975">
    <property type="term" value="P:carbohydrate metabolic process"/>
    <property type="evidence" value="ECO:0007669"/>
    <property type="project" value="InterPro"/>
</dbReference>
<name>A0A7I8ZAU0_ECOLX</name>
<dbReference type="GO" id="GO:2001059">
    <property type="term" value="P:D-tagatose 6-phosphate catabolic process"/>
    <property type="evidence" value="ECO:0007669"/>
    <property type="project" value="UniProtKB-UniPathway"/>
</dbReference>
<dbReference type="UniPathway" id="UPA00704">
    <property type="reaction ID" value="UER00716"/>
</dbReference>
<dbReference type="InterPro" id="IPR013785">
    <property type="entry name" value="Aldolase_TIM"/>
</dbReference>
<dbReference type="EMBL" id="LR883000">
    <property type="protein sequence ID" value="CAD6003448.1"/>
    <property type="molecule type" value="Genomic_DNA"/>
</dbReference>
<accession>A0A7I8ZAU0</accession>
<organism evidence="1">
    <name type="scientific">Escherichia coli</name>
    <dbReference type="NCBI Taxonomy" id="562"/>
    <lineage>
        <taxon>Bacteria</taxon>
        <taxon>Pseudomonadati</taxon>
        <taxon>Pseudomonadota</taxon>
        <taxon>Gammaproteobacteria</taxon>
        <taxon>Enterobacterales</taxon>
        <taxon>Enterobacteriaceae</taxon>
        <taxon>Escherichia</taxon>
    </lineage>
</organism>
<dbReference type="SUPFAM" id="SSF51569">
    <property type="entry name" value="Aldolase"/>
    <property type="match status" value="1"/>
</dbReference>
<gene>
    <name evidence="1" type="primary">gatZ_1</name>
    <name evidence="1" type="ORF">ETECE562_01885</name>
</gene>
<sequence length="51" mass="5515">MKTLIARHKAGEHIGICSVCSAHPLVIEAALAFDRNSTRKVLIEATSNQVN</sequence>
<dbReference type="Pfam" id="PF08013">
    <property type="entry name" value="GatZ_KbaZ-like"/>
    <property type="match status" value="1"/>
</dbReference>
<protein>
    <submittedName>
        <fullName evidence="1">GatZ_1 protein</fullName>
    </submittedName>
</protein>